<accession>A0ABU3GQI6</accession>
<dbReference type="Proteomes" id="UP001258315">
    <property type="component" value="Unassembled WGS sequence"/>
</dbReference>
<dbReference type="SUPFAM" id="SSF56925">
    <property type="entry name" value="OMPA-like"/>
    <property type="match status" value="1"/>
</dbReference>
<keyword evidence="3" id="KW-1185">Reference proteome</keyword>
<protein>
    <recommendedName>
        <fullName evidence="1">DUF6089 domain-containing protein</fullName>
    </recommendedName>
</protein>
<evidence type="ECO:0000313" key="3">
    <source>
        <dbReference type="Proteomes" id="UP001258315"/>
    </source>
</evidence>
<gene>
    <name evidence="2" type="ORF">QE417_000873</name>
</gene>
<dbReference type="EMBL" id="JAVLVU010000001">
    <property type="protein sequence ID" value="MDT3401801.1"/>
    <property type="molecule type" value="Genomic_DNA"/>
</dbReference>
<evidence type="ECO:0000313" key="2">
    <source>
        <dbReference type="EMBL" id="MDT3401801.1"/>
    </source>
</evidence>
<dbReference type="InterPro" id="IPR011250">
    <property type="entry name" value="OMP/PagP_B-barrel"/>
</dbReference>
<feature type="domain" description="DUF6089" evidence="1">
    <location>
        <begin position="3"/>
        <end position="196"/>
    </location>
</feature>
<organism evidence="2 3">
    <name type="scientific">Mucilaginibacter terrae</name>
    <dbReference type="NCBI Taxonomy" id="1955052"/>
    <lineage>
        <taxon>Bacteria</taxon>
        <taxon>Pseudomonadati</taxon>
        <taxon>Bacteroidota</taxon>
        <taxon>Sphingobacteriia</taxon>
        <taxon>Sphingobacteriales</taxon>
        <taxon>Sphingobacteriaceae</taxon>
        <taxon>Mucilaginibacter</taxon>
    </lineage>
</organism>
<name>A0ABU3GQI6_9SPHI</name>
<evidence type="ECO:0000259" key="1">
    <source>
        <dbReference type="Pfam" id="PF19573"/>
    </source>
</evidence>
<dbReference type="Pfam" id="PF19573">
    <property type="entry name" value="DUF6089"/>
    <property type="match status" value="1"/>
</dbReference>
<dbReference type="Gene3D" id="2.40.160.20">
    <property type="match status" value="1"/>
</dbReference>
<reference evidence="3" key="1">
    <citation type="submission" date="2023-07" db="EMBL/GenBank/DDBJ databases">
        <title>Functional and genomic diversity of the sorghum phyllosphere microbiome.</title>
        <authorList>
            <person name="Shade A."/>
        </authorList>
    </citation>
    <scope>NUCLEOTIDE SEQUENCE [LARGE SCALE GENOMIC DNA]</scope>
    <source>
        <strain evidence="3">SORGH_AS_0422</strain>
    </source>
</reference>
<dbReference type="InterPro" id="IPR045743">
    <property type="entry name" value="DUF6089"/>
</dbReference>
<dbReference type="RefSeq" id="WP_311947758.1">
    <property type="nucleotide sequence ID" value="NZ_JAVLVU010000001.1"/>
</dbReference>
<proteinExistence type="predicted"/>
<comment type="caution">
    <text evidence="2">The sequence shown here is derived from an EMBL/GenBank/DDBJ whole genome shotgun (WGS) entry which is preliminary data.</text>
</comment>
<sequence>MPRLLAILLLLCIATGTYAQKWEFGVLAGGSGYQGDLNQRNPLNVSGVAAGLFTRYNFSGYAAARFSITKAEIGAADSTSRFKQQRDRNLSFITPLTEVALIGELNFMEYLPGAGYNSFTPYIFLGIASTSYNPQANYNGQTYELRPLRTEGQRIPYKGSTLAVPFGAGVKYNLLGKLSVTGEVGYRTAYTDRLDDVSGLYANKVSFTDPIARALSDRSGERNGIYLGDPGTQRGDTRKHDTYMFFQISLSYTFLSSKCYY</sequence>